<evidence type="ECO:0000259" key="2">
    <source>
        <dbReference type="Pfam" id="PF00535"/>
    </source>
</evidence>
<comment type="similarity">
    <text evidence="1">Belongs to the glycosyltransferase 2 family.</text>
</comment>
<gene>
    <name evidence="3" type="ORF">GZH47_02415</name>
</gene>
<dbReference type="Pfam" id="PF00535">
    <property type="entry name" value="Glycos_transf_2"/>
    <property type="match status" value="1"/>
</dbReference>
<dbReference type="AlphaFoldDB" id="A0A6C0NZA3"/>
<dbReference type="RefSeq" id="WP_162638371.1">
    <property type="nucleotide sequence ID" value="NZ_CP048286.1"/>
</dbReference>
<evidence type="ECO:0000313" key="3">
    <source>
        <dbReference type="EMBL" id="QHW29802.1"/>
    </source>
</evidence>
<keyword evidence="3" id="KW-0808">Transferase</keyword>
<dbReference type="Proteomes" id="UP000479114">
    <property type="component" value="Chromosome"/>
</dbReference>
<dbReference type="PANTHER" id="PTHR22916:SF3">
    <property type="entry name" value="UDP-GLCNAC:BETAGAL BETA-1,3-N-ACETYLGLUCOSAMINYLTRANSFERASE-LIKE PROTEIN 1"/>
    <property type="match status" value="1"/>
</dbReference>
<name>A0A6C0NZA3_9BACL</name>
<dbReference type="SUPFAM" id="SSF53448">
    <property type="entry name" value="Nucleotide-diphospho-sugar transferases"/>
    <property type="match status" value="1"/>
</dbReference>
<evidence type="ECO:0000313" key="4">
    <source>
        <dbReference type="Proteomes" id="UP000479114"/>
    </source>
</evidence>
<dbReference type="PANTHER" id="PTHR22916">
    <property type="entry name" value="GLYCOSYLTRANSFERASE"/>
    <property type="match status" value="1"/>
</dbReference>
<keyword evidence="4" id="KW-1185">Reference proteome</keyword>
<reference evidence="3 4" key="1">
    <citation type="submission" date="2020-02" db="EMBL/GenBank/DDBJ databases">
        <title>Paenibacillus sp. nov., isolated from rhizosphere soil of tomato.</title>
        <authorList>
            <person name="Weon H.-Y."/>
            <person name="Lee S.A."/>
        </authorList>
    </citation>
    <scope>NUCLEOTIDE SEQUENCE [LARGE SCALE GENOMIC DNA]</scope>
    <source>
        <strain evidence="3 4">14171R-81</strain>
    </source>
</reference>
<sequence>MQPLVSVVIPFYNCAYVDQAIESALNQTYPHLEIILVDDGSTRFLETVEPYKGTVRYIRQRNGGTASALNTGIAHAYGDYFVWLSADDVFQPDKITKQIGLLLENKGNFCHTSYAHMDHHNQITDTLKGFDFPEKIHLVDTLKLGCIINGSSVMIGMEVFQRLGLFDESLRYTHDYDMWLRILPHYEFYYIHEDLVHYRIHADMGSNRHAKKIQNEVLLVQQKHHGSMTELARFLRQASNPS</sequence>
<dbReference type="EMBL" id="CP048286">
    <property type="protein sequence ID" value="QHW29802.1"/>
    <property type="molecule type" value="Genomic_DNA"/>
</dbReference>
<protein>
    <submittedName>
        <fullName evidence="3">Glycosyltransferase</fullName>
    </submittedName>
</protein>
<dbReference type="InterPro" id="IPR029044">
    <property type="entry name" value="Nucleotide-diphossugar_trans"/>
</dbReference>
<dbReference type="InterPro" id="IPR001173">
    <property type="entry name" value="Glyco_trans_2-like"/>
</dbReference>
<evidence type="ECO:0000256" key="1">
    <source>
        <dbReference type="ARBA" id="ARBA00006739"/>
    </source>
</evidence>
<accession>A0A6C0NZA3</accession>
<proteinExistence type="inferred from homology"/>
<dbReference type="GO" id="GO:0016758">
    <property type="term" value="F:hexosyltransferase activity"/>
    <property type="evidence" value="ECO:0007669"/>
    <property type="project" value="UniProtKB-ARBA"/>
</dbReference>
<feature type="domain" description="Glycosyltransferase 2-like" evidence="2">
    <location>
        <begin position="6"/>
        <end position="128"/>
    </location>
</feature>
<dbReference type="Gene3D" id="3.90.550.10">
    <property type="entry name" value="Spore Coat Polysaccharide Biosynthesis Protein SpsA, Chain A"/>
    <property type="match status" value="1"/>
</dbReference>
<organism evidence="3 4">
    <name type="scientific">Paenibacillus rhizovicinus</name>
    <dbReference type="NCBI Taxonomy" id="2704463"/>
    <lineage>
        <taxon>Bacteria</taxon>
        <taxon>Bacillati</taxon>
        <taxon>Bacillota</taxon>
        <taxon>Bacilli</taxon>
        <taxon>Bacillales</taxon>
        <taxon>Paenibacillaceae</taxon>
        <taxon>Paenibacillus</taxon>
    </lineage>
</organism>
<dbReference type="KEGG" id="prz:GZH47_02415"/>